<protein>
    <recommendedName>
        <fullName evidence="3">F-box domain-containing protein</fullName>
    </recommendedName>
</protein>
<dbReference type="InParanoid" id="A0A369JJ78"/>
<dbReference type="Proteomes" id="UP000076154">
    <property type="component" value="Unassembled WGS sequence"/>
</dbReference>
<dbReference type="OrthoDB" id="2745898at2759"/>
<dbReference type="AlphaFoldDB" id="A0A369JJ78"/>
<evidence type="ECO:0008006" key="3">
    <source>
        <dbReference type="Google" id="ProtNLM"/>
    </source>
</evidence>
<sequence length="456" mass="51184">MSTCRLPQELLDTTIDHLHADNDRRALKACAKASRMFRPRCQKYLFSTTTISFPRIPLKSTYDAARPLLDILIANPDIAKNIHHLRIVNYSEGYWIDDGEQIHDEQYMLRGFYNKPDATLPLLFTQLNSLDSFTFGGLHTIMDRSWLAKDRLPLSGELLNALIEMLARTKVPDVKLSMITDIPLAHIAIYCPNIERLSVRDKPWGRSPLGRPGGPHGVPITPPATSCPSDRELGRLKRLDFDEHSAYHVGILFKATVCGIPPHHTLAYLRELRIFGTAPDVDRLASKIIFGVAATLESFTWELTRTELRAFTTVIPNALRNCRNLRSLRIGFVPSNPQFSPALTWTTSLLRTISCRNSLDELAIAYPSIPRLDEELSDWASPLDVLLTSAECFPTLRKVTLISVDCSQSGLPLDAPPGLFPMLREKSQLMELKTTLRKWTELGTEGISCMAGSPSR</sequence>
<name>A0A369JJ78_HYPMA</name>
<accession>A0A369JJ78</accession>
<reference evidence="1" key="1">
    <citation type="submission" date="2018-04" db="EMBL/GenBank/DDBJ databases">
        <title>Whole genome sequencing of Hypsizygus marmoreus.</title>
        <authorList>
            <person name="Choi I.-G."/>
            <person name="Min B."/>
            <person name="Kim J.-G."/>
            <person name="Kim S."/>
            <person name="Oh Y.-L."/>
            <person name="Kong W.-S."/>
            <person name="Park H."/>
            <person name="Jeong J."/>
            <person name="Song E.-S."/>
        </authorList>
    </citation>
    <scope>NUCLEOTIDE SEQUENCE [LARGE SCALE GENOMIC DNA]</scope>
    <source>
        <strain evidence="1">51987-8</strain>
    </source>
</reference>
<gene>
    <name evidence="1" type="ORF">Hypma_013233</name>
</gene>
<evidence type="ECO:0000313" key="2">
    <source>
        <dbReference type="Proteomes" id="UP000076154"/>
    </source>
</evidence>
<organism evidence="1 2">
    <name type="scientific">Hypsizygus marmoreus</name>
    <name type="common">White beech mushroom</name>
    <name type="synonym">Agaricus marmoreus</name>
    <dbReference type="NCBI Taxonomy" id="39966"/>
    <lineage>
        <taxon>Eukaryota</taxon>
        <taxon>Fungi</taxon>
        <taxon>Dikarya</taxon>
        <taxon>Basidiomycota</taxon>
        <taxon>Agaricomycotina</taxon>
        <taxon>Agaricomycetes</taxon>
        <taxon>Agaricomycetidae</taxon>
        <taxon>Agaricales</taxon>
        <taxon>Tricholomatineae</taxon>
        <taxon>Lyophyllaceae</taxon>
        <taxon>Hypsizygus</taxon>
    </lineage>
</organism>
<proteinExistence type="predicted"/>
<keyword evidence="2" id="KW-1185">Reference proteome</keyword>
<evidence type="ECO:0000313" key="1">
    <source>
        <dbReference type="EMBL" id="RDB19763.1"/>
    </source>
</evidence>
<dbReference type="EMBL" id="LUEZ02000076">
    <property type="protein sequence ID" value="RDB19763.1"/>
    <property type="molecule type" value="Genomic_DNA"/>
</dbReference>
<comment type="caution">
    <text evidence="1">The sequence shown here is derived from an EMBL/GenBank/DDBJ whole genome shotgun (WGS) entry which is preliminary data.</text>
</comment>